<proteinExistence type="inferred from homology"/>
<evidence type="ECO:0000313" key="3">
    <source>
        <dbReference type="EMBL" id="KAK9817200.1"/>
    </source>
</evidence>
<evidence type="ECO:0000256" key="1">
    <source>
        <dbReference type="ARBA" id="ARBA00010098"/>
    </source>
</evidence>
<organism evidence="3 4">
    <name type="scientific">[Myrmecia] bisecta</name>
    <dbReference type="NCBI Taxonomy" id="41462"/>
    <lineage>
        <taxon>Eukaryota</taxon>
        <taxon>Viridiplantae</taxon>
        <taxon>Chlorophyta</taxon>
        <taxon>core chlorophytes</taxon>
        <taxon>Trebouxiophyceae</taxon>
        <taxon>Trebouxiales</taxon>
        <taxon>Trebouxiaceae</taxon>
        <taxon>Myrmecia</taxon>
    </lineage>
</organism>
<feature type="compositionally biased region" description="Pro residues" evidence="2">
    <location>
        <begin position="690"/>
        <end position="702"/>
    </location>
</feature>
<dbReference type="PANTHER" id="PTHR12790">
    <property type="entry name" value="TRANSCRIPTION INITIATION FACTOR IA RRN3"/>
    <property type="match status" value="1"/>
</dbReference>
<name>A0AAW1Q4L2_9CHLO</name>
<dbReference type="PANTHER" id="PTHR12790:SF0">
    <property type="entry name" value="RNA POLYMERASE I-SPECIFIC TRANSCRIPTION INITIATION FACTOR RRN3-RELATED"/>
    <property type="match status" value="1"/>
</dbReference>
<comment type="similarity">
    <text evidence="1">Belongs to the RRN3 family.</text>
</comment>
<dbReference type="InterPro" id="IPR007991">
    <property type="entry name" value="RNA_pol_I_trans_ini_fac_RRN3"/>
</dbReference>
<accession>A0AAW1Q4L2</accession>
<comment type="caution">
    <text evidence="3">The sequence shown here is derived from an EMBL/GenBank/DDBJ whole genome shotgun (WGS) entry which is preliminary data.</text>
</comment>
<dbReference type="Proteomes" id="UP001489004">
    <property type="component" value="Unassembled WGS sequence"/>
</dbReference>
<dbReference type="GO" id="GO:0001181">
    <property type="term" value="F:RNA polymerase I general transcription initiation factor activity"/>
    <property type="evidence" value="ECO:0007669"/>
    <property type="project" value="InterPro"/>
</dbReference>
<dbReference type="Pfam" id="PF05327">
    <property type="entry name" value="RRN3"/>
    <property type="match status" value="1"/>
</dbReference>
<evidence type="ECO:0000256" key="2">
    <source>
        <dbReference type="SAM" id="MobiDB-lite"/>
    </source>
</evidence>
<evidence type="ECO:0008006" key="5">
    <source>
        <dbReference type="Google" id="ProtNLM"/>
    </source>
</evidence>
<dbReference type="GO" id="GO:0005634">
    <property type="term" value="C:nucleus"/>
    <property type="evidence" value="ECO:0007669"/>
    <property type="project" value="TreeGrafter"/>
</dbReference>
<dbReference type="EMBL" id="JALJOR010000005">
    <property type="protein sequence ID" value="KAK9817200.1"/>
    <property type="molecule type" value="Genomic_DNA"/>
</dbReference>
<feature type="region of interest" description="Disordered" evidence="2">
    <location>
        <begin position="625"/>
        <end position="761"/>
    </location>
</feature>
<reference evidence="3 4" key="1">
    <citation type="journal article" date="2024" name="Nat. Commun.">
        <title>Phylogenomics reveals the evolutionary origins of lichenization in chlorophyte algae.</title>
        <authorList>
            <person name="Puginier C."/>
            <person name="Libourel C."/>
            <person name="Otte J."/>
            <person name="Skaloud P."/>
            <person name="Haon M."/>
            <person name="Grisel S."/>
            <person name="Petersen M."/>
            <person name="Berrin J.G."/>
            <person name="Delaux P.M."/>
            <person name="Dal Grande F."/>
            <person name="Keller J."/>
        </authorList>
    </citation>
    <scope>NUCLEOTIDE SEQUENCE [LARGE SCALE GENOMIC DNA]</scope>
    <source>
        <strain evidence="3 4">SAG 2043</strain>
    </source>
</reference>
<keyword evidence="4" id="KW-1185">Reference proteome</keyword>
<dbReference type="GO" id="GO:0006361">
    <property type="term" value="P:transcription initiation at RNA polymerase I promoter"/>
    <property type="evidence" value="ECO:0007669"/>
    <property type="project" value="InterPro"/>
</dbReference>
<feature type="compositionally biased region" description="Acidic residues" evidence="2">
    <location>
        <begin position="634"/>
        <end position="656"/>
    </location>
</feature>
<sequence length="781" mass="84732">MTAALPGEADFTDLEGAEADNVLRGWLAAALQAKSSGDDATTYNHLVKSVNQLKRYSGPGADECDLINLLRQLTACISLLHEQRHQNLLSQILDVPIWKCSPELRSTLLDFITHLVVANGNMVQLCLQMLTYSIVPAPKPPELAVTAGEPWVPDAHAAAVQDEVIAAMVKILLLVPTAPSRLLPLLERSRPHKLRERESQCMYLRAVFALSESPAGASICESLLGVVVDHLVSVDVEIKWEDIMEAPTDEAFEEEGCPSEDDDIFAMAELEQQQREAHAHLSHLGGDAAVNDPVVGLGGWEGAAATSTPAAAQADKPAVDETADKLDSMMELTLEHLQRRCQAGQLGQTWRSLLVAFERAMLPTHRSKFTQYLIFYLCQQAPEHCSQTFAQLLLERLSDVRQAPITRSACAAYLASFLARARYVPEATVVRALEHLANWCLRYCQDQDRRLAASLASLSVSGAETVMGGILAPGVQHQVFYAACQALLYILCYHLEPLLLVRPPPGAVQDSAAHAEQPLTHRKGSEAQAIRALFAQVMPQLLLHRLAPLAVCVPSVVKEFTEQVTALRLMDCSQLLPPGAGGRDKGERQQRPLEMFFPFDPFLLKRSERFLDTKSTYVRWQKGHARSVAQAGMDSDDSDSSSDDDESTAVDEDLEDKDSSGVSSSKDGSDSEDDEIDSGGGSPDFLLLPRPRPVPSGFPRPVPIGKLAGQRAGSLGSNPASDEVLESYSTEGLNSPASIGASPFGMSPLSAKPYVPTNDRTPMSCTPITGFHLQATRTAGA</sequence>
<evidence type="ECO:0000313" key="4">
    <source>
        <dbReference type="Proteomes" id="UP001489004"/>
    </source>
</evidence>
<gene>
    <name evidence="3" type="ORF">WJX72_010975</name>
</gene>
<protein>
    <recommendedName>
        <fullName evidence="5">RNA polymerase I-specific transcription initiation factor RRN3</fullName>
    </recommendedName>
</protein>
<dbReference type="GO" id="GO:0001042">
    <property type="term" value="F:RNA polymerase I core binding"/>
    <property type="evidence" value="ECO:0007669"/>
    <property type="project" value="TreeGrafter"/>
</dbReference>
<feature type="compositionally biased region" description="Polar residues" evidence="2">
    <location>
        <begin position="727"/>
        <end position="737"/>
    </location>
</feature>
<dbReference type="AlphaFoldDB" id="A0AAW1Q4L2"/>